<evidence type="ECO:0000313" key="1">
    <source>
        <dbReference type="EMBL" id="AWV35228.1"/>
    </source>
</evidence>
<evidence type="ECO:0000313" key="2">
    <source>
        <dbReference type="Proteomes" id="UP000249163"/>
    </source>
</evidence>
<name>A0AAD0KPW9_9BACL</name>
<dbReference type="Proteomes" id="UP000249163">
    <property type="component" value="Chromosome"/>
</dbReference>
<sequence>MRPAAQGRGMAPRAIAVLRDRGSGARARAVRPAAQGRGMAPRAIAALRDRGSGARKEAAAAAQDCPKIEKSFID</sequence>
<proteinExistence type="predicted"/>
<organism evidence="1 2">
    <name type="scientific">Paenibacillus odorifer</name>
    <dbReference type="NCBI Taxonomy" id="189426"/>
    <lineage>
        <taxon>Bacteria</taxon>
        <taxon>Bacillati</taxon>
        <taxon>Bacillota</taxon>
        <taxon>Bacilli</taxon>
        <taxon>Bacillales</taxon>
        <taxon>Paenibacillaceae</taxon>
        <taxon>Paenibacillus</taxon>
    </lineage>
</organism>
<accession>A0AAD0KPW9</accession>
<reference evidence="1 2" key="1">
    <citation type="submission" date="2017-06" db="EMBL/GenBank/DDBJ databases">
        <title>Complete genome sequence of Paenibacillus odorifer CBA7130.</title>
        <authorList>
            <person name="Nam Y.-D."/>
            <person name="Kang J."/>
            <person name="Chung W.-H."/>
        </authorList>
    </citation>
    <scope>NUCLEOTIDE SEQUENCE [LARGE SCALE GENOMIC DNA]</scope>
    <source>
        <strain evidence="1 2">CBA7130</strain>
    </source>
</reference>
<protein>
    <submittedName>
        <fullName evidence="1">Uncharacterized protein</fullName>
    </submittedName>
</protein>
<dbReference type="AlphaFoldDB" id="A0AAD0KPW9"/>
<dbReference type="EMBL" id="CP021965">
    <property type="protein sequence ID" value="AWV35228.1"/>
    <property type="molecule type" value="Genomic_DNA"/>
</dbReference>
<gene>
    <name evidence="1" type="ORF">CD191_22765</name>
</gene>